<evidence type="ECO:0000313" key="5">
    <source>
        <dbReference type="Proteomes" id="UP000315215"/>
    </source>
</evidence>
<reference evidence="4 5" key="1">
    <citation type="submission" date="2019-07" db="EMBL/GenBank/DDBJ databases">
        <authorList>
            <person name="Li J."/>
        </authorList>
    </citation>
    <scope>NUCLEOTIDE SEQUENCE [LARGE SCALE GENOMIC DNA]</scope>
    <source>
        <strain evidence="4 5">TKL69</strain>
    </source>
</reference>
<dbReference type="GO" id="GO:0047617">
    <property type="term" value="F:fatty acyl-CoA hydrolase activity"/>
    <property type="evidence" value="ECO:0007669"/>
    <property type="project" value="InterPro"/>
</dbReference>
<sequence>MVKTTSFDWDHYISELVKDADKTFWGFLGCEMIELSQKQVVISLDVKDHHLNLLHILHGGVHASMLDNAMGLVTMAARPQESTVTTNLNIHFMSQIKKQHITVYADIIHESKTMLTTQGRIEDEHGKVCTIGTGSFRVIK</sequence>
<dbReference type="InterPro" id="IPR029069">
    <property type="entry name" value="HotDog_dom_sf"/>
</dbReference>
<dbReference type="Gene3D" id="3.10.129.10">
    <property type="entry name" value="Hotdog Thioesterase"/>
    <property type="match status" value="1"/>
</dbReference>
<feature type="domain" description="Thioesterase" evidence="3">
    <location>
        <begin position="56"/>
        <end position="129"/>
    </location>
</feature>
<evidence type="ECO:0000256" key="1">
    <source>
        <dbReference type="ARBA" id="ARBA00008324"/>
    </source>
</evidence>
<protein>
    <submittedName>
        <fullName evidence="4">PaaI family thioesterase</fullName>
    </submittedName>
</protein>
<gene>
    <name evidence="4" type="ORF">FN924_17985</name>
</gene>
<evidence type="ECO:0000256" key="2">
    <source>
        <dbReference type="ARBA" id="ARBA00022801"/>
    </source>
</evidence>
<dbReference type="InterPro" id="IPR003736">
    <property type="entry name" value="PAAI_dom"/>
</dbReference>
<dbReference type="InterPro" id="IPR039298">
    <property type="entry name" value="ACOT13"/>
</dbReference>
<dbReference type="PANTHER" id="PTHR21660">
    <property type="entry name" value="THIOESTERASE SUPERFAMILY MEMBER-RELATED"/>
    <property type="match status" value="1"/>
</dbReference>
<organism evidence="4 5">
    <name type="scientific">Radiobacillus deserti</name>
    <dbReference type="NCBI Taxonomy" id="2594883"/>
    <lineage>
        <taxon>Bacteria</taxon>
        <taxon>Bacillati</taxon>
        <taxon>Bacillota</taxon>
        <taxon>Bacilli</taxon>
        <taxon>Bacillales</taxon>
        <taxon>Bacillaceae</taxon>
        <taxon>Radiobacillus</taxon>
    </lineage>
</organism>
<comment type="similarity">
    <text evidence="1">Belongs to the thioesterase PaaI family.</text>
</comment>
<dbReference type="SUPFAM" id="SSF54637">
    <property type="entry name" value="Thioesterase/thiol ester dehydrase-isomerase"/>
    <property type="match status" value="1"/>
</dbReference>
<dbReference type="Proteomes" id="UP000315215">
    <property type="component" value="Chromosome"/>
</dbReference>
<dbReference type="RefSeq" id="WP_143896884.1">
    <property type="nucleotide sequence ID" value="NZ_CP041666.1"/>
</dbReference>
<dbReference type="AlphaFoldDB" id="A0A516KKG7"/>
<dbReference type="EMBL" id="CP041666">
    <property type="protein sequence ID" value="QDP41893.1"/>
    <property type="molecule type" value="Genomic_DNA"/>
</dbReference>
<dbReference type="NCBIfam" id="TIGR00369">
    <property type="entry name" value="unchar_dom_1"/>
    <property type="match status" value="1"/>
</dbReference>
<keyword evidence="2" id="KW-0378">Hydrolase</keyword>
<dbReference type="CDD" id="cd03443">
    <property type="entry name" value="PaaI_thioesterase"/>
    <property type="match status" value="1"/>
</dbReference>
<evidence type="ECO:0000259" key="3">
    <source>
        <dbReference type="Pfam" id="PF03061"/>
    </source>
</evidence>
<dbReference type="Pfam" id="PF03061">
    <property type="entry name" value="4HBT"/>
    <property type="match status" value="1"/>
</dbReference>
<dbReference type="OrthoDB" id="337200at2"/>
<name>A0A516KKG7_9BACI</name>
<keyword evidence="5" id="KW-1185">Reference proteome</keyword>
<dbReference type="PANTHER" id="PTHR21660:SF1">
    <property type="entry name" value="ACYL-COENZYME A THIOESTERASE 13"/>
    <property type="match status" value="1"/>
</dbReference>
<accession>A0A516KKG7</accession>
<evidence type="ECO:0000313" key="4">
    <source>
        <dbReference type="EMBL" id="QDP41893.1"/>
    </source>
</evidence>
<proteinExistence type="inferred from homology"/>
<dbReference type="KEGG" id="aqt:FN924_17985"/>
<dbReference type="InterPro" id="IPR006683">
    <property type="entry name" value="Thioestr_dom"/>
</dbReference>